<reference evidence="3 4" key="1">
    <citation type="journal article" date="2015" name="Genome Announc.">
        <title>Draft Genome Sequence of Burkholderia sp. Strain PML1(12), an Ectomycorrhizosphere-Inhabiting Bacterium with Effective Mineral-Weathering Ability.</title>
        <authorList>
            <person name="Uroz S."/>
            <person name="Oger P."/>
        </authorList>
    </citation>
    <scope>NUCLEOTIDE SEQUENCE [LARGE SCALE GENOMIC DNA]</scope>
    <source>
        <strain evidence="4">PML1(12)</strain>
    </source>
</reference>
<evidence type="ECO:0000256" key="1">
    <source>
        <dbReference type="ARBA" id="ARBA00006865"/>
    </source>
</evidence>
<dbReference type="AlphaFoldDB" id="A0A0J1FVV9"/>
<dbReference type="SUPFAM" id="SSF49899">
    <property type="entry name" value="Concanavalin A-like lectins/glucanases"/>
    <property type="match status" value="1"/>
</dbReference>
<dbReference type="InterPro" id="IPR013320">
    <property type="entry name" value="ConA-like_dom_sf"/>
</dbReference>
<dbReference type="CDD" id="cd00413">
    <property type="entry name" value="Glyco_hydrolase_16"/>
    <property type="match status" value="1"/>
</dbReference>
<dbReference type="Proteomes" id="UP000035963">
    <property type="component" value="Unassembled WGS sequence"/>
</dbReference>
<comment type="similarity">
    <text evidence="1">Belongs to the glycosyl hydrolase 16 family.</text>
</comment>
<gene>
    <name evidence="3" type="ORF">EOS_22330</name>
</gene>
<dbReference type="InterPro" id="IPR050546">
    <property type="entry name" value="Glycosyl_Hydrlase_16"/>
</dbReference>
<accession>A0A0J1FVV9</accession>
<dbReference type="PANTHER" id="PTHR10963">
    <property type="entry name" value="GLYCOSYL HYDROLASE-RELATED"/>
    <property type="match status" value="1"/>
</dbReference>
<sequence>MAPIFTTTFSKPDELRSDWTAQTDDLAALKSCRRPGNVETSNVGARFATLVATDCRARWSTGSIFTKAQYSYGFFEATIKIADIKGMNNAFWLTTQDHYEIDIGEVQYPNYSHIGLQYWPTDKSEKHAGVGFGAKFTDNLSYGFHDYGVLWTPKELIFEVDGEPVAALVTNDAIKGPVNIWLSAALADWAGGSVPDHPEGHGMVVKSLRVIGLKASER</sequence>
<keyword evidence="4" id="KW-1185">Reference proteome</keyword>
<evidence type="ECO:0000313" key="3">
    <source>
        <dbReference type="EMBL" id="KLU24023.1"/>
    </source>
</evidence>
<feature type="domain" description="GH16" evidence="2">
    <location>
        <begin position="1"/>
        <end position="216"/>
    </location>
</feature>
<protein>
    <recommendedName>
        <fullName evidence="2">GH16 domain-containing protein</fullName>
    </recommendedName>
</protein>
<dbReference type="PANTHER" id="PTHR10963:SF55">
    <property type="entry name" value="GLYCOSIDE HYDROLASE FAMILY 16 PROTEIN"/>
    <property type="match status" value="1"/>
</dbReference>
<dbReference type="GO" id="GO:0004553">
    <property type="term" value="F:hydrolase activity, hydrolyzing O-glycosyl compounds"/>
    <property type="evidence" value="ECO:0007669"/>
    <property type="project" value="InterPro"/>
</dbReference>
<name>A0A0J1FVV9_9BURK</name>
<evidence type="ECO:0000259" key="2">
    <source>
        <dbReference type="PROSITE" id="PS51762"/>
    </source>
</evidence>
<dbReference type="Gene3D" id="2.60.120.200">
    <property type="match status" value="1"/>
</dbReference>
<dbReference type="PROSITE" id="PS51762">
    <property type="entry name" value="GH16_2"/>
    <property type="match status" value="1"/>
</dbReference>
<dbReference type="EMBL" id="AEJF01000136">
    <property type="protein sequence ID" value="KLU24023.1"/>
    <property type="molecule type" value="Genomic_DNA"/>
</dbReference>
<evidence type="ECO:0000313" key="4">
    <source>
        <dbReference type="Proteomes" id="UP000035963"/>
    </source>
</evidence>
<proteinExistence type="inferred from homology"/>
<dbReference type="Pfam" id="PF00722">
    <property type="entry name" value="Glyco_hydro_16"/>
    <property type="match status" value="1"/>
</dbReference>
<organism evidence="3 4">
    <name type="scientific">Caballeronia mineralivorans PML1(12)</name>
    <dbReference type="NCBI Taxonomy" id="908627"/>
    <lineage>
        <taxon>Bacteria</taxon>
        <taxon>Pseudomonadati</taxon>
        <taxon>Pseudomonadota</taxon>
        <taxon>Betaproteobacteria</taxon>
        <taxon>Burkholderiales</taxon>
        <taxon>Burkholderiaceae</taxon>
        <taxon>Caballeronia</taxon>
    </lineage>
</organism>
<dbReference type="PATRIC" id="fig|908627.4.peg.4990"/>
<comment type="caution">
    <text evidence="3">The sequence shown here is derived from an EMBL/GenBank/DDBJ whole genome shotgun (WGS) entry which is preliminary data.</text>
</comment>
<dbReference type="InterPro" id="IPR000757">
    <property type="entry name" value="Beta-glucanase-like"/>
</dbReference>
<dbReference type="GO" id="GO:0005975">
    <property type="term" value="P:carbohydrate metabolic process"/>
    <property type="evidence" value="ECO:0007669"/>
    <property type="project" value="InterPro"/>
</dbReference>